<keyword evidence="3" id="KW-1185">Reference proteome</keyword>
<reference evidence="2 3" key="1">
    <citation type="journal article" date="2013" name="BMC Genomics">
        <title>The miniature genome of a carnivorous plant Genlisea aurea contains a low number of genes and short non-coding sequences.</title>
        <authorList>
            <person name="Leushkin E.V."/>
            <person name="Sutormin R.A."/>
            <person name="Nabieva E.R."/>
            <person name="Penin A.A."/>
            <person name="Kondrashov A.S."/>
            <person name="Logacheva M.D."/>
        </authorList>
    </citation>
    <scope>NUCLEOTIDE SEQUENCE [LARGE SCALE GENOMIC DNA]</scope>
</reference>
<protein>
    <submittedName>
        <fullName evidence="2">Uncharacterized protein</fullName>
    </submittedName>
</protein>
<feature type="transmembrane region" description="Helical" evidence="1">
    <location>
        <begin position="222"/>
        <end position="248"/>
    </location>
</feature>
<organism evidence="2 3">
    <name type="scientific">Genlisea aurea</name>
    <dbReference type="NCBI Taxonomy" id="192259"/>
    <lineage>
        <taxon>Eukaryota</taxon>
        <taxon>Viridiplantae</taxon>
        <taxon>Streptophyta</taxon>
        <taxon>Embryophyta</taxon>
        <taxon>Tracheophyta</taxon>
        <taxon>Spermatophyta</taxon>
        <taxon>Magnoliopsida</taxon>
        <taxon>eudicotyledons</taxon>
        <taxon>Gunneridae</taxon>
        <taxon>Pentapetalae</taxon>
        <taxon>asterids</taxon>
        <taxon>lamiids</taxon>
        <taxon>Lamiales</taxon>
        <taxon>Lentibulariaceae</taxon>
        <taxon>Genlisea</taxon>
    </lineage>
</organism>
<dbReference type="PANTHER" id="PTHR31414:SF31">
    <property type="entry name" value="PROTEIN TWEETY HOMOLOG"/>
    <property type="match status" value="1"/>
</dbReference>
<dbReference type="AlphaFoldDB" id="S8CH10"/>
<feature type="transmembrane region" description="Helical" evidence="1">
    <location>
        <begin position="82"/>
        <end position="106"/>
    </location>
</feature>
<evidence type="ECO:0000256" key="1">
    <source>
        <dbReference type="SAM" id="Phobius"/>
    </source>
</evidence>
<dbReference type="GO" id="GO:0009506">
    <property type="term" value="C:plasmodesma"/>
    <property type="evidence" value="ECO:0007669"/>
    <property type="project" value="TreeGrafter"/>
</dbReference>
<keyword evidence="1" id="KW-0812">Transmembrane</keyword>
<feature type="non-terminal residue" evidence="2">
    <location>
        <position position="1"/>
    </location>
</feature>
<proteinExistence type="predicted"/>
<name>S8CH10_9LAMI</name>
<dbReference type="OrthoDB" id="1937321at2759"/>
<sequence>GNSSSLILAERRTRRKDPLNNFAYYTGGWNATNVNYFASVVYTGFPLFLVSAIWFLGFGLFLLLFCFFACCCRRRNYGYSRFAYAMSLVLLVSFTFAAIAGAAVLYTGQWKFHDSTTSTLDYVLEEADSTARKLENVSDALTTARDIAVDSMFLPRDVQSSIDRVNSKIDAAANALNNATRDNKDRIFHYLDIVGITLIIVAAVMLGLAVLGLFFSVAGLQFLVYILVIVGWILIAATFVMCGVFLVLHNLVGDTCVAMEEWVNNPTAHTALDTIIPCVDPATAQQALNQSKQVTFQVVRLVNLIVANVSNVDLPPGSPPSSPISYNQSGPPVPLLCNPYDSDLSNAACSSGEVEFRNATQVWRNYECGVSSNDANVCRTTGRLTPAMYAQMSGAVNVSDTLYRYGPFLTDLVDCSVLRDVFTRIYDGHCPDLRRYTRWVYVGLGFVSAGVLLSLVFWVIYARERRHR</sequence>
<dbReference type="GO" id="GO:0005886">
    <property type="term" value="C:plasma membrane"/>
    <property type="evidence" value="ECO:0007669"/>
    <property type="project" value="TreeGrafter"/>
</dbReference>
<accession>S8CH10</accession>
<dbReference type="InterPro" id="IPR040283">
    <property type="entry name" value="DDB_G0292058-like"/>
</dbReference>
<dbReference type="PANTHER" id="PTHR31414">
    <property type="entry name" value="TRANSMEMBRANE PROTEIN DDB_G0292058"/>
    <property type="match status" value="1"/>
</dbReference>
<dbReference type="Proteomes" id="UP000015453">
    <property type="component" value="Unassembled WGS sequence"/>
</dbReference>
<comment type="caution">
    <text evidence="2">The sequence shown here is derived from an EMBL/GenBank/DDBJ whole genome shotgun (WGS) entry which is preliminary data.</text>
</comment>
<gene>
    <name evidence="2" type="ORF">M569_08631</name>
</gene>
<feature type="non-terminal residue" evidence="2">
    <location>
        <position position="468"/>
    </location>
</feature>
<feature type="transmembrane region" description="Helical" evidence="1">
    <location>
        <begin position="439"/>
        <end position="461"/>
    </location>
</feature>
<feature type="transmembrane region" description="Helical" evidence="1">
    <location>
        <begin position="45"/>
        <end position="70"/>
    </location>
</feature>
<keyword evidence="1" id="KW-0472">Membrane</keyword>
<feature type="transmembrane region" description="Helical" evidence="1">
    <location>
        <begin position="193"/>
        <end position="215"/>
    </location>
</feature>
<dbReference type="EMBL" id="AUSU01003836">
    <property type="protein sequence ID" value="EPS66145.1"/>
    <property type="molecule type" value="Genomic_DNA"/>
</dbReference>
<keyword evidence="1" id="KW-1133">Transmembrane helix</keyword>
<evidence type="ECO:0000313" key="3">
    <source>
        <dbReference type="Proteomes" id="UP000015453"/>
    </source>
</evidence>
<evidence type="ECO:0000313" key="2">
    <source>
        <dbReference type="EMBL" id="EPS66145.1"/>
    </source>
</evidence>